<dbReference type="AlphaFoldDB" id="A0AAD8IXA5"/>
<reference evidence="2" key="2">
    <citation type="submission" date="2023-05" db="EMBL/GenBank/DDBJ databases">
        <authorList>
            <person name="Schelkunov M.I."/>
        </authorList>
    </citation>
    <scope>NUCLEOTIDE SEQUENCE</scope>
    <source>
        <strain evidence="2">Hsosn_3</strain>
        <tissue evidence="2">Leaf</tissue>
    </source>
</reference>
<evidence type="ECO:0000313" key="2">
    <source>
        <dbReference type="EMBL" id="KAK1392978.1"/>
    </source>
</evidence>
<feature type="region of interest" description="Disordered" evidence="1">
    <location>
        <begin position="1"/>
        <end position="42"/>
    </location>
</feature>
<dbReference type="PANTHER" id="PTHR37259">
    <property type="entry name" value="OS07G0474300 PROTEIN"/>
    <property type="match status" value="1"/>
</dbReference>
<organism evidence="2 3">
    <name type="scientific">Heracleum sosnowskyi</name>
    <dbReference type="NCBI Taxonomy" id="360622"/>
    <lineage>
        <taxon>Eukaryota</taxon>
        <taxon>Viridiplantae</taxon>
        <taxon>Streptophyta</taxon>
        <taxon>Embryophyta</taxon>
        <taxon>Tracheophyta</taxon>
        <taxon>Spermatophyta</taxon>
        <taxon>Magnoliopsida</taxon>
        <taxon>eudicotyledons</taxon>
        <taxon>Gunneridae</taxon>
        <taxon>Pentapetalae</taxon>
        <taxon>asterids</taxon>
        <taxon>campanulids</taxon>
        <taxon>Apiales</taxon>
        <taxon>Apiaceae</taxon>
        <taxon>Apioideae</taxon>
        <taxon>apioid superclade</taxon>
        <taxon>Tordylieae</taxon>
        <taxon>Tordyliinae</taxon>
        <taxon>Heracleum</taxon>
    </lineage>
</organism>
<dbReference type="Proteomes" id="UP001237642">
    <property type="component" value="Unassembled WGS sequence"/>
</dbReference>
<evidence type="ECO:0000313" key="3">
    <source>
        <dbReference type="Proteomes" id="UP001237642"/>
    </source>
</evidence>
<gene>
    <name evidence="2" type="ORF">POM88_012034</name>
</gene>
<feature type="compositionally biased region" description="Basic and acidic residues" evidence="1">
    <location>
        <begin position="1"/>
        <end position="11"/>
    </location>
</feature>
<proteinExistence type="predicted"/>
<comment type="caution">
    <text evidence="2">The sequence shown here is derived from an EMBL/GenBank/DDBJ whole genome shotgun (WGS) entry which is preliminary data.</text>
</comment>
<feature type="compositionally biased region" description="Polar residues" evidence="1">
    <location>
        <begin position="166"/>
        <end position="176"/>
    </location>
</feature>
<dbReference type="EMBL" id="JAUIZM010000003">
    <property type="protein sequence ID" value="KAK1392978.1"/>
    <property type="molecule type" value="Genomic_DNA"/>
</dbReference>
<reference evidence="2" key="1">
    <citation type="submission" date="2023-02" db="EMBL/GenBank/DDBJ databases">
        <title>Genome of toxic invasive species Heracleum sosnowskyi carries increased number of genes despite the absence of recent whole-genome duplications.</title>
        <authorList>
            <person name="Schelkunov M."/>
            <person name="Shtratnikova V."/>
            <person name="Makarenko M."/>
            <person name="Klepikova A."/>
            <person name="Omelchenko D."/>
            <person name="Novikova G."/>
            <person name="Obukhova E."/>
            <person name="Bogdanov V."/>
            <person name="Penin A."/>
            <person name="Logacheva M."/>
        </authorList>
    </citation>
    <scope>NUCLEOTIDE SEQUENCE</scope>
    <source>
        <strain evidence="2">Hsosn_3</strain>
        <tissue evidence="2">Leaf</tissue>
    </source>
</reference>
<accession>A0AAD8IXA5</accession>
<evidence type="ECO:0000256" key="1">
    <source>
        <dbReference type="SAM" id="MobiDB-lite"/>
    </source>
</evidence>
<name>A0AAD8IXA5_9APIA</name>
<keyword evidence="3" id="KW-1185">Reference proteome</keyword>
<sequence length="226" mass="25993">MSRMMKSDRKPPLGRSPIRLRSRRNLQSTTNIPLPPPAQTPIVKPQLLKRTWDAEELEIRPEYNTISCELRALAKMVQGGYKDAEMEDSANVKRSPLFERGRFYEEYSARRNERLRRKKGGFEEKKAPAYDLGVRVSSAKKMDTKKVGSVRKTVPATPVTERGQMSRYSLRSSSCKENNKPPVVPRYSLRSNSCKENNKPLVVPVSYDKSVSLSVRKVRVRRIRKI</sequence>
<feature type="region of interest" description="Disordered" evidence="1">
    <location>
        <begin position="157"/>
        <end position="182"/>
    </location>
</feature>
<dbReference type="PANTHER" id="PTHR37259:SF2">
    <property type="entry name" value="OS07G0474300 PROTEIN"/>
    <property type="match status" value="1"/>
</dbReference>
<protein>
    <submittedName>
        <fullName evidence="2">FACT complex subunit like</fullName>
    </submittedName>
</protein>